<evidence type="ECO:0000259" key="2">
    <source>
        <dbReference type="Pfam" id="PF03724"/>
    </source>
</evidence>
<dbReference type="Pfam" id="PF03724">
    <property type="entry name" value="META"/>
    <property type="match status" value="1"/>
</dbReference>
<evidence type="ECO:0000256" key="1">
    <source>
        <dbReference type="SAM" id="SignalP"/>
    </source>
</evidence>
<dbReference type="InterPro" id="IPR038670">
    <property type="entry name" value="HslJ-like_sf"/>
</dbReference>
<dbReference type="Gene3D" id="2.40.128.270">
    <property type="match status" value="1"/>
</dbReference>
<feature type="chain" id="PRO_5024314359" evidence="1">
    <location>
        <begin position="19"/>
        <end position="156"/>
    </location>
</feature>
<evidence type="ECO:0000313" key="4">
    <source>
        <dbReference type="Proteomes" id="UP000325141"/>
    </source>
</evidence>
<accession>A0A5M6CKK9</accession>
<proteinExistence type="predicted"/>
<feature type="domain" description="DUF306" evidence="2">
    <location>
        <begin position="43"/>
        <end position="149"/>
    </location>
</feature>
<dbReference type="PANTHER" id="PTHR35535">
    <property type="entry name" value="HEAT SHOCK PROTEIN HSLJ"/>
    <property type="match status" value="1"/>
</dbReference>
<dbReference type="InterPro" id="IPR005184">
    <property type="entry name" value="DUF306_Meta_HslJ"/>
</dbReference>
<dbReference type="InterPro" id="IPR053147">
    <property type="entry name" value="Hsp_HslJ-like"/>
</dbReference>
<keyword evidence="1" id="KW-0732">Signal</keyword>
<dbReference type="EMBL" id="VWSG01000004">
    <property type="protein sequence ID" value="KAA5535547.1"/>
    <property type="molecule type" value="Genomic_DNA"/>
</dbReference>
<organism evidence="3 4">
    <name type="scientific">Paenimyroides baculatum</name>
    <dbReference type="NCBI Taxonomy" id="2608000"/>
    <lineage>
        <taxon>Bacteria</taxon>
        <taxon>Pseudomonadati</taxon>
        <taxon>Bacteroidota</taxon>
        <taxon>Flavobacteriia</taxon>
        <taxon>Flavobacteriales</taxon>
        <taxon>Flavobacteriaceae</taxon>
        <taxon>Paenimyroides</taxon>
    </lineage>
</organism>
<keyword evidence="4" id="KW-1185">Reference proteome</keyword>
<protein>
    <submittedName>
        <fullName evidence="3">META domain-containing protein</fullName>
    </submittedName>
</protein>
<dbReference type="PROSITE" id="PS51257">
    <property type="entry name" value="PROKAR_LIPOPROTEIN"/>
    <property type="match status" value="1"/>
</dbReference>
<dbReference type="RefSeq" id="WP_150011682.1">
    <property type="nucleotide sequence ID" value="NZ_VWSG01000004.1"/>
</dbReference>
<gene>
    <name evidence="3" type="ORF">F0460_07130</name>
</gene>
<reference evidence="3 4" key="1">
    <citation type="submission" date="2019-09" db="EMBL/GenBank/DDBJ databases">
        <title>Genome sequence and assembly of Flavobacterium sp.</title>
        <authorList>
            <person name="Chhetri G."/>
        </authorList>
    </citation>
    <scope>NUCLEOTIDE SEQUENCE [LARGE SCALE GENOMIC DNA]</scope>
    <source>
        <strain evidence="3 4">SNL9</strain>
    </source>
</reference>
<dbReference type="Proteomes" id="UP000325141">
    <property type="component" value="Unassembled WGS sequence"/>
</dbReference>
<feature type="signal peptide" evidence="1">
    <location>
        <begin position="1"/>
        <end position="18"/>
    </location>
</feature>
<dbReference type="AlphaFoldDB" id="A0A5M6CKK9"/>
<sequence>MKKILFIAVLLVITTACADKKAEENSENIKLETTEVTSDPKKMLGKEWELKELNGVQVVLDITFTKYPYIKFEDLKTATGNLGCNGFGAKVEFTGSNSIKLSEITSTEMACGNLETETQFNKALQSTTNYVVSENTLYLNNSENITVATLEVTVNP</sequence>
<dbReference type="PANTHER" id="PTHR35535:SF2">
    <property type="entry name" value="DUF306 DOMAIN-CONTAINING PROTEIN"/>
    <property type="match status" value="1"/>
</dbReference>
<name>A0A5M6CKK9_9FLAO</name>
<comment type="caution">
    <text evidence="3">The sequence shown here is derived from an EMBL/GenBank/DDBJ whole genome shotgun (WGS) entry which is preliminary data.</text>
</comment>
<evidence type="ECO:0000313" key="3">
    <source>
        <dbReference type="EMBL" id="KAA5535547.1"/>
    </source>
</evidence>